<dbReference type="AlphaFoldDB" id="A0A9P6JUH1"/>
<evidence type="ECO:0000313" key="3">
    <source>
        <dbReference type="Proteomes" id="UP000807306"/>
    </source>
</evidence>
<dbReference type="GO" id="GO:0016020">
    <property type="term" value="C:membrane"/>
    <property type="evidence" value="ECO:0007669"/>
    <property type="project" value="TreeGrafter"/>
</dbReference>
<dbReference type="Pfam" id="PF12722">
    <property type="entry name" value="Hid1"/>
    <property type="match status" value="1"/>
</dbReference>
<sequence>MFSKIPRAPFNLLGDEAKLAFPTQPNGITKLASVRNIPTSDSYWEQYFTLFDSASEVFSLITPHHIRRALIDAPENIATLLEVVCRRLFTLISDHTFPSAPTSTVAAYATSLIKSASSSSSRDPTKEVLNCLRILERILPVVFEAQGESNAFELEILWKKEEVQVREALQTEPQFVIEDDESSDDESQAGAETPRSAPVPEGQNVKTKKLPSLAERLFNALTELLFCCGFTVPKAIQVDHHKINFVIWERGIGSTSSQGNNSTFDNNKTEVLRLMLVLLSRQIYVPSSALFTAPSLYSLYLVQKLPRRDVLTILCSLLNTAMNSTTTDVITIGTIAGKLPYNHLVFKGEDPRTTLITTCLQVLCALLDFQSGTAKDPLVDGHSSPSAKTNAFRYFIMKLHRTQDCEYAFGGILAIMEQQSATVKNLLPGAKKSLPYITETIILFWKLVELNKKFRIYVLESEKSMDLIAHLLFYCVEIKDRPQQHGVCRMVSYILQALSAEPSFGSKLCKPLHVHLPTKWGPVDTAQDFLIQAIYAIVASTSGALSSVYPAMIITLSNAAPHFKHVGVAASARLLQLFTSFANPLFLLADEGHPRLLFFILEAFSAIIYNHPAQNPNITYGILQSRKAFEDLGTFTLTRGLREVRRVQLAKEERERKLMNPKAKAGVNDDDPGDAGAEKARLLENEAATRSRSNSQDRDLEAGLSPRQSDEAVTRSLVSPSSDNPYASESPVSEKARGKMRERSMSSDTMASLDRVPLNIGRNGFVPSQEWVTSWQQGLPLDAVMIFISDVVQKVENMQKHRTVPSSDVLKFLSSLNLDHVLPPGSKPLIMSRKFQWSEASLVWLTSLIWGEIYVRGMTPLGIWNATNVRLFFVKHSQTHQNQITETVNNVVGGIGGFLRRAPETPVRQLPV</sequence>
<dbReference type="PANTHER" id="PTHR21575:SF12">
    <property type="entry name" value="PROTEIN HID1"/>
    <property type="match status" value="1"/>
</dbReference>
<dbReference type="OrthoDB" id="432953at2759"/>
<feature type="compositionally biased region" description="Acidic residues" evidence="1">
    <location>
        <begin position="177"/>
        <end position="187"/>
    </location>
</feature>
<reference evidence="2" key="1">
    <citation type="submission" date="2020-11" db="EMBL/GenBank/DDBJ databases">
        <authorList>
            <consortium name="DOE Joint Genome Institute"/>
            <person name="Ahrendt S."/>
            <person name="Riley R."/>
            <person name="Andreopoulos W."/>
            <person name="Labutti K."/>
            <person name="Pangilinan J."/>
            <person name="Ruiz-Duenas F.J."/>
            <person name="Barrasa J.M."/>
            <person name="Sanchez-Garcia M."/>
            <person name="Camarero S."/>
            <person name="Miyauchi S."/>
            <person name="Serrano A."/>
            <person name="Linde D."/>
            <person name="Babiker R."/>
            <person name="Drula E."/>
            <person name="Ayuso-Fernandez I."/>
            <person name="Pacheco R."/>
            <person name="Padilla G."/>
            <person name="Ferreira P."/>
            <person name="Barriuso J."/>
            <person name="Kellner H."/>
            <person name="Castanera R."/>
            <person name="Alfaro M."/>
            <person name="Ramirez L."/>
            <person name="Pisabarro A.G."/>
            <person name="Kuo A."/>
            <person name="Tritt A."/>
            <person name="Lipzen A."/>
            <person name="He G."/>
            <person name="Yan M."/>
            <person name="Ng V."/>
            <person name="Cullen D."/>
            <person name="Martin F."/>
            <person name="Rosso M.-N."/>
            <person name="Henrissat B."/>
            <person name="Hibbett D."/>
            <person name="Martinez A.T."/>
            <person name="Grigoriev I.V."/>
        </authorList>
    </citation>
    <scope>NUCLEOTIDE SEQUENCE</scope>
    <source>
        <strain evidence="2">CBS 506.95</strain>
    </source>
</reference>
<feature type="compositionally biased region" description="Basic and acidic residues" evidence="1">
    <location>
        <begin position="732"/>
        <end position="745"/>
    </location>
</feature>
<evidence type="ECO:0000313" key="2">
    <source>
        <dbReference type="EMBL" id="KAF9533431.1"/>
    </source>
</evidence>
<dbReference type="PANTHER" id="PTHR21575">
    <property type="entry name" value="PROTEIN HID1"/>
    <property type="match status" value="1"/>
</dbReference>
<name>A0A9P6JUH1_9AGAR</name>
<comment type="caution">
    <text evidence="2">The sequence shown here is derived from an EMBL/GenBank/DDBJ whole genome shotgun (WGS) entry which is preliminary data.</text>
</comment>
<feature type="compositionally biased region" description="Basic and acidic residues" evidence="1">
    <location>
        <begin position="676"/>
        <end position="701"/>
    </location>
</feature>
<dbReference type="GO" id="GO:0000138">
    <property type="term" value="C:Golgi trans cisterna"/>
    <property type="evidence" value="ECO:0007669"/>
    <property type="project" value="TreeGrafter"/>
</dbReference>
<gene>
    <name evidence="2" type="ORF">CPB83DRAFT_889939</name>
</gene>
<keyword evidence="3" id="KW-1185">Reference proteome</keyword>
<dbReference type="Proteomes" id="UP000807306">
    <property type="component" value="Unassembled WGS sequence"/>
</dbReference>
<dbReference type="InterPro" id="IPR026705">
    <property type="entry name" value="Hid-1/Ecm30"/>
</dbReference>
<dbReference type="GO" id="GO:0005797">
    <property type="term" value="C:Golgi medial cisterna"/>
    <property type="evidence" value="ECO:0007669"/>
    <property type="project" value="TreeGrafter"/>
</dbReference>
<organism evidence="2 3">
    <name type="scientific">Crepidotus variabilis</name>
    <dbReference type="NCBI Taxonomy" id="179855"/>
    <lineage>
        <taxon>Eukaryota</taxon>
        <taxon>Fungi</taxon>
        <taxon>Dikarya</taxon>
        <taxon>Basidiomycota</taxon>
        <taxon>Agaricomycotina</taxon>
        <taxon>Agaricomycetes</taxon>
        <taxon>Agaricomycetidae</taxon>
        <taxon>Agaricales</taxon>
        <taxon>Agaricineae</taxon>
        <taxon>Crepidotaceae</taxon>
        <taxon>Crepidotus</taxon>
    </lineage>
</organism>
<feature type="compositionally biased region" description="Polar residues" evidence="1">
    <location>
        <begin position="716"/>
        <end position="731"/>
    </location>
</feature>
<dbReference type="EMBL" id="MU157828">
    <property type="protein sequence ID" value="KAF9533431.1"/>
    <property type="molecule type" value="Genomic_DNA"/>
</dbReference>
<protein>
    <submittedName>
        <fullName evidence="2">High-temperature-induced dauer-formation protein-domain-containing protein</fullName>
    </submittedName>
</protein>
<feature type="region of interest" description="Disordered" evidence="1">
    <location>
        <begin position="174"/>
        <end position="204"/>
    </location>
</feature>
<evidence type="ECO:0000256" key="1">
    <source>
        <dbReference type="SAM" id="MobiDB-lite"/>
    </source>
</evidence>
<accession>A0A9P6JUH1</accession>
<feature type="region of interest" description="Disordered" evidence="1">
    <location>
        <begin position="652"/>
        <end position="749"/>
    </location>
</feature>
<proteinExistence type="predicted"/>